<evidence type="ECO:0000259" key="6">
    <source>
        <dbReference type="SMART" id="SM00060"/>
    </source>
</evidence>
<name>A0A4Q1CM31_9BACT</name>
<feature type="chain" id="PRO_5020300759" evidence="5">
    <location>
        <begin position="20"/>
        <end position="517"/>
    </location>
</feature>
<evidence type="ECO:0000256" key="3">
    <source>
        <dbReference type="ARBA" id="ARBA00023295"/>
    </source>
</evidence>
<dbReference type="Pfam" id="PF00295">
    <property type="entry name" value="Glyco_hydro_28"/>
    <property type="match status" value="1"/>
</dbReference>
<dbReference type="GO" id="GO:0005975">
    <property type="term" value="P:carbohydrate metabolic process"/>
    <property type="evidence" value="ECO:0007669"/>
    <property type="project" value="InterPro"/>
</dbReference>
<proteinExistence type="inferred from homology"/>
<dbReference type="InterPro" id="IPR036116">
    <property type="entry name" value="FN3_sf"/>
</dbReference>
<dbReference type="OrthoDB" id="9795222at2"/>
<dbReference type="CDD" id="cd00063">
    <property type="entry name" value="FN3"/>
    <property type="match status" value="1"/>
</dbReference>
<gene>
    <name evidence="7" type="ORF">ESA94_01825</name>
</gene>
<dbReference type="RefSeq" id="WP_129129147.1">
    <property type="nucleotide sequence ID" value="NZ_SDHW01000001.1"/>
</dbReference>
<dbReference type="InterPro" id="IPR003961">
    <property type="entry name" value="FN3_dom"/>
</dbReference>
<dbReference type="PROSITE" id="PS00502">
    <property type="entry name" value="POLYGALACTURONASE"/>
    <property type="match status" value="1"/>
</dbReference>
<evidence type="ECO:0000313" key="7">
    <source>
        <dbReference type="EMBL" id="RXK61775.1"/>
    </source>
</evidence>
<keyword evidence="3 4" id="KW-0326">Glycosidase</keyword>
<evidence type="ECO:0000256" key="1">
    <source>
        <dbReference type="ARBA" id="ARBA00008834"/>
    </source>
</evidence>
<sequence>MKRFFCVVLLFVLAVPAFAAPTNNYNLLIAPGTLSETSVVVLWDKQFRNTAVEYELQLNGKLHGSTTKTNYRITGLKPGASYTVSLRLKAGTGYTVSLRLKNEKSKALFALHFTTAAKGKVYNILDFGAKSDSTFINTKQIQKAIDACTAGGTLYIPKGNFVTGALFLKSNMTLHIAEGAVLQGSIDTSDYLPLIKNRFEGWEMDTYASLINAGTLNRDGSYNVENLRITGGGTIKGGGKKLELACKAARGIRSRGRLILLMNCRNVSIDHLTLTEPPCWTLHYVYSNNISCHDLTIKTHGIHNGDGIDPDSSIDSYIFNCIFDTGDDCIAIKSGKNPEGYYVGKPTVNVRISDCDFKRGHGISIGSEMSGGVSGVLVQDCKAGALLHGLQIKGTKDRGGYVKNVTVLNCQLLKITIFSAVNYNNDGEAAPVLPVFENFVFKHIDLSQANTKEPVININGFSDPAHKLKHVVFSNIKLPANAKVVINDAEQVRFEEVKMVDAGKPVYEVKNSTGIVY</sequence>
<feature type="signal peptide" evidence="5">
    <location>
        <begin position="1"/>
        <end position="19"/>
    </location>
</feature>
<protein>
    <submittedName>
        <fullName evidence="7">Glycoside hydrolase family 28 protein</fullName>
    </submittedName>
</protein>
<dbReference type="InterPro" id="IPR011050">
    <property type="entry name" value="Pectin_lyase_fold/virulence"/>
</dbReference>
<dbReference type="GO" id="GO:0004650">
    <property type="term" value="F:polygalacturonase activity"/>
    <property type="evidence" value="ECO:0007669"/>
    <property type="project" value="InterPro"/>
</dbReference>
<evidence type="ECO:0000313" key="8">
    <source>
        <dbReference type="Proteomes" id="UP000290204"/>
    </source>
</evidence>
<dbReference type="PANTHER" id="PTHR31339">
    <property type="entry name" value="PECTIN LYASE-RELATED"/>
    <property type="match status" value="1"/>
</dbReference>
<keyword evidence="2 4" id="KW-0378">Hydrolase</keyword>
<dbReference type="InterPro" id="IPR051801">
    <property type="entry name" value="GH28_Enzymes"/>
</dbReference>
<keyword evidence="8" id="KW-1185">Reference proteome</keyword>
<dbReference type="Proteomes" id="UP000290204">
    <property type="component" value="Unassembled WGS sequence"/>
</dbReference>
<dbReference type="PANTHER" id="PTHR31339:SF9">
    <property type="entry name" value="PLASMIN AND FIBRONECTIN-BINDING PROTEIN A"/>
    <property type="match status" value="1"/>
</dbReference>
<dbReference type="AlphaFoldDB" id="A0A4Q1CM31"/>
<evidence type="ECO:0000256" key="4">
    <source>
        <dbReference type="RuleBase" id="RU361169"/>
    </source>
</evidence>
<keyword evidence="5" id="KW-0732">Signal</keyword>
<dbReference type="InterPro" id="IPR013783">
    <property type="entry name" value="Ig-like_fold"/>
</dbReference>
<dbReference type="EMBL" id="SDHW01000001">
    <property type="protein sequence ID" value="RXK61775.1"/>
    <property type="molecule type" value="Genomic_DNA"/>
</dbReference>
<evidence type="ECO:0000256" key="5">
    <source>
        <dbReference type="SAM" id="SignalP"/>
    </source>
</evidence>
<accession>A0A4Q1CM31</accession>
<dbReference type="InterPro" id="IPR012334">
    <property type="entry name" value="Pectin_lyas_fold"/>
</dbReference>
<comment type="similarity">
    <text evidence="1 4">Belongs to the glycosyl hydrolase 28 family.</text>
</comment>
<dbReference type="Gene3D" id="2.160.20.10">
    <property type="entry name" value="Single-stranded right-handed beta-helix, Pectin lyase-like"/>
    <property type="match status" value="1"/>
</dbReference>
<dbReference type="SUPFAM" id="SSF49265">
    <property type="entry name" value="Fibronectin type III"/>
    <property type="match status" value="1"/>
</dbReference>
<dbReference type="Gene3D" id="2.60.40.10">
    <property type="entry name" value="Immunoglobulins"/>
    <property type="match status" value="1"/>
</dbReference>
<dbReference type="SMART" id="SM00060">
    <property type="entry name" value="FN3"/>
    <property type="match status" value="1"/>
</dbReference>
<reference evidence="7 8" key="1">
    <citation type="submission" date="2019-01" db="EMBL/GenBank/DDBJ databases">
        <title>Lacibacter sp. strain TTM-7.</title>
        <authorList>
            <person name="Chen W.-M."/>
        </authorList>
    </citation>
    <scope>NUCLEOTIDE SEQUENCE [LARGE SCALE GENOMIC DNA]</scope>
    <source>
        <strain evidence="7 8">TTM-7</strain>
    </source>
</reference>
<feature type="domain" description="Fibronectin type-III" evidence="6">
    <location>
        <begin position="18"/>
        <end position="93"/>
    </location>
</feature>
<organism evidence="7 8">
    <name type="scientific">Lacibacter luteus</name>
    <dbReference type="NCBI Taxonomy" id="2508719"/>
    <lineage>
        <taxon>Bacteria</taxon>
        <taxon>Pseudomonadati</taxon>
        <taxon>Bacteroidota</taxon>
        <taxon>Chitinophagia</taxon>
        <taxon>Chitinophagales</taxon>
        <taxon>Chitinophagaceae</taxon>
        <taxon>Lacibacter</taxon>
    </lineage>
</organism>
<dbReference type="SUPFAM" id="SSF51126">
    <property type="entry name" value="Pectin lyase-like"/>
    <property type="match status" value="1"/>
</dbReference>
<dbReference type="Pfam" id="PF00041">
    <property type="entry name" value="fn3"/>
    <property type="match status" value="1"/>
</dbReference>
<evidence type="ECO:0000256" key="2">
    <source>
        <dbReference type="ARBA" id="ARBA00022801"/>
    </source>
</evidence>
<comment type="caution">
    <text evidence="7">The sequence shown here is derived from an EMBL/GenBank/DDBJ whole genome shotgun (WGS) entry which is preliminary data.</text>
</comment>
<dbReference type="InterPro" id="IPR000743">
    <property type="entry name" value="Glyco_hydro_28"/>
</dbReference>